<dbReference type="GeneID" id="24438383"/>
<keyword evidence="2" id="KW-1185">Reference proteome</keyword>
<proteinExistence type="predicted"/>
<dbReference type="RefSeq" id="XP_012655197.1">
    <property type="nucleotide sequence ID" value="XM_012799743.1"/>
</dbReference>
<dbReference type="EMBL" id="GG662498">
    <property type="protein sequence ID" value="EWS72257.1"/>
    <property type="molecule type" value="Genomic_DNA"/>
</dbReference>
<sequence>MNNLIDPTYRSQSNIIGDSIDVNLQNNLIAFNYQANATLSLDNLSHQQNKTYLVFLPYLYTSDQQVIPLNTKKCADLQLNGFDCIDFSQCQDTDIYKTSIPDNCASPSEIDQIINDRGSALHFKLSTSQYNITMQKTEIQFRNQYLNLQGDQFQFTTIRIVKQEITVKQGALFQSSFPDIQRFDRQSFIEKTGLTLIAFYFKFWDRNKIFEDNGIDANTKQVIQEQANRNSNIFQLFSDVIYLKKAIMVLLSSEQLAALNLVGFSAKFYQGIDQNNKQANYIKSENYFENQYLLSQSKDLQYKYVNKFLNRCFKSQNISEVDMRILSSLNRDDK</sequence>
<evidence type="ECO:0000313" key="2">
    <source>
        <dbReference type="Proteomes" id="UP000009168"/>
    </source>
</evidence>
<dbReference type="InParanoid" id="W7X4A0"/>
<name>W7X4A0_TETTS</name>
<gene>
    <name evidence="1" type="ORF">TTHERM_000313319</name>
</gene>
<dbReference type="AlphaFoldDB" id="W7X4A0"/>
<organism evidence="1 2">
    <name type="scientific">Tetrahymena thermophila (strain SB210)</name>
    <dbReference type="NCBI Taxonomy" id="312017"/>
    <lineage>
        <taxon>Eukaryota</taxon>
        <taxon>Sar</taxon>
        <taxon>Alveolata</taxon>
        <taxon>Ciliophora</taxon>
        <taxon>Intramacronucleata</taxon>
        <taxon>Oligohymenophorea</taxon>
        <taxon>Hymenostomatida</taxon>
        <taxon>Tetrahymenina</taxon>
        <taxon>Tetrahymenidae</taxon>
        <taxon>Tetrahymena</taxon>
    </lineage>
</organism>
<accession>W7X4A0</accession>
<evidence type="ECO:0000313" key="1">
    <source>
        <dbReference type="EMBL" id="EWS72257.1"/>
    </source>
</evidence>
<protein>
    <submittedName>
        <fullName evidence="1">Ras family protein</fullName>
    </submittedName>
</protein>
<dbReference type="Proteomes" id="UP000009168">
    <property type="component" value="Unassembled WGS sequence"/>
</dbReference>
<dbReference type="KEGG" id="tet:TTHERM_000313319"/>
<reference evidence="2" key="1">
    <citation type="journal article" date="2006" name="PLoS Biol.">
        <title>Macronuclear genome sequence of the ciliate Tetrahymena thermophila, a model eukaryote.</title>
        <authorList>
            <person name="Eisen J.A."/>
            <person name="Coyne R.S."/>
            <person name="Wu M."/>
            <person name="Wu D."/>
            <person name="Thiagarajan M."/>
            <person name="Wortman J.R."/>
            <person name="Badger J.H."/>
            <person name="Ren Q."/>
            <person name="Amedeo P."/>
            <person name="Jones K.M."/>
            <person name="Tallon L.J."/>
            <person name="Delcher A.L."/>
            <person name="Salzberg S.L."/>
            <person name="Silva J.C."/>
            <person name="Haas B.J."/>
            <person name="Majoros W.H."/>
            <person name="Farzad M."/>
            <person name="Carlton J.M."/>
            <person name="Smith R.K. Jr."/>
            <person name="Garg J."/>
            <person name="Pearlman R.E."/>
            <person name="Karrer K.M."/>
            <person name="Sun L."/>
            <person name="Manning G."/>
            <person name="Elde N.C."/>
            <person name="Turkewitz A.P."/>
            <person name="Asai D.J."/>
            <person name="Wilkes D.E."/>
            <person name="Wang Y."/>
            <person name="Cai H."/>
            <person name="Collins K."/>
            <person name="Stewart B.A."/>
            <person name="Lee S.R."/>
            <person name="Wilamowska K."/>
            <person name="Weinberg Z."/>
            <person name="Ruzzo W.L."/>
            <person name="Wloga D."/>
            <person name="Gaertig J."/>
            <person name="Frankel J."/>
            <person name="Tsao C.-C."/>
            <person name="Gorovsky M.A."/>
            <person name="Keeling P.J."/>
            <person name="Waller R.F."/>
            <person name="Patron N.J."/>
            <person name="Cherry J.M."/>
            <person name="Stover N.A."/>
            <person name="Krieger C.J."/>
            <person name="del Toro C."/>
            <person name="Ryder H.F."/>
            <person name="Williamson S.C."/>
            <person name="Barbeau R.A."/>
            <person name="Hamilton E.P."/>
            <person name="Orias E."/>
        </authorList>
    </citation>
    <scope>NUCLEOTIDE SEQUENCE [LARGE SCALE GENOMIC DNA]</scope>
    <source>
        <strain evidence="2">SB210</strain>
    </source>
</reference>